<dbReference type="PANTHER" id="PTHR48050:SF13">
    <property type="entry name" value="STEROL 3-BETA-GLUCOSYLTRANSFERASE UGT80A2"/>
    <property type="match status" value="1"/>
</dbReference>
<evidence type="ECO:0000313" key="3">
    <source>
        <dbReference type="Proteomes" id="UP000004367"/>
    </source>
</evidence>
<dbReference type="InterPro" id="IPR010610">
    <property type="entry name" value="EryCIII-like_C"/>
</dbReference>
<feature type="domain" description="Erythromycin biosynthesis protein CIII-like C-terminal" evidence="1">
    <location>
        <begin position="271"/>
        <end position="411"/>
    </location>
</feature>
<reference evidence="2 3" key="1">
    <citation type="submission" date="2012-02" db="EMBL/GenBank/DDBJ databases">
        <title>Whole genome shotgun sequence of Mobilicoccus pelagius NBRC 104925.</title>
        <authorList>
            <person name="Yoshida Y."/>
            <person name="Hosoyama A."/>
            <person name="Tsuchikane K."/>
            <person name="Katsumata H."/>
            <person name="Yamazaki S."/>
            <person name="Fujita N."/>
        </authorList>
    </citation>
    <scope>NUCLEOTIDE SEQUENCE [LARGE SCALE GENOMIC DNA]</scope>
    <source>
        <strain evidence="2 3">NBRC 104925</strain>
    </source>
</reference>
<dbReference type="InterPro" id="IPR050426">
    <property type="entry name" value="Glycosyltransferase_28"/>
</dbReference>
<evidence type="ECO:0000259" key="1">
    <source>
        <dbReference type="Pfam" id="PF06722"/>
    </source>
</evidence>
<dbReference type="SUPFAM" id="SSF53756">
    <property type="entry name" value="UDP-Glycosyltransferase/glycogen phosphorylase"/>
    <property type="match status" value="1"/>
</dbReference>
<dbReference type="GO" id="GO:0017000">
    <property type="term" value="P:antibiotic biosynthetic process"/>
    <property type="evidence" value="ECO:0007669"/>
    <property type="project" value="UniProtKB-ARBA"/>
</dbReference>
<sequence length="423" mass="44884">MDGRVTVLVVSVEIPAHTVNATPFVARLVEAGHRVLWYCDPAFHAHARRHGAEPLSPSRAAPTAVRFDGLRDIRAAFARAFVGEAARRCGDLRGVIEAEGVDVVLTDALAFGAGMSAESCGVAWASFGDGPLHYAERDTPPFGTGLPYVTGWPWDLRNVVVSAVTRLVFAGSARRLARARRACGLSPLRGSVLTANLSPMLHLHGATPGFEYPRRRLPAQVRWVGALRPVGAPWQPPPWWTERADRPVVLVSQGTIRDDPTELLVPTLRGLADLDVTVLATTGSAGVEAVRDACGGTMPENAIVVPFAPYDAVLPDVDVFVTNGGWTGVTLALAHGVPLVHAGVTEEKADIGARVMYSGTGVVLRTSRPTATQVHRAVTAVLGDSPYRAAAARLAEEMAGHDAGREGADLLVRLVREGSVPPH</sequence>
<dbReference type="Gene3D" id="3.40.50.2000">
    <property type="entry name" value="Glycogen Phosphorylase B"/>
    <property type="match status" value="2"/>
</dbReference>
<dbReference type="CDD" id="cd03784">
    <property type="entry name" value="GT1_Gtf-like"/>
    <property type="match status" value="1"/>
</dbReference>
<name>H5UQT4_9MICO</name>
<keyword evidence="2" id="KW-0808">Transferase</keyword>
<dbReference type="Pfam" id="PF06722">
    <property type="entry name" value="EryCIII-like_C"/>
    <property type="match status" value="1"/>
</dbReference>
<dbReference type="Proteomes" id="UP000004367">
    <property type="component" value="Unassembled WGS sequence"/>
</dbReference>
<dbReference type="InterPro" id="IPR002213">
    <property type="entry name" value="UDP_glucos_trans"/>
</dbReference>
<accession>H5UQT4</accession>
<evidence type="ECO:0000313" key="2">
    <source>
        <dbReference type="EMBL" id="GAB48092.1"/>
    </source>
</evidence>
<protein>
    <submittedName>
        <fullName evidence="2">Putative glycosyltransferase</fullName>
    </submittedName>
</protein>
<dbReference type="eggNOG" id="COG1819">
    <property type="taxonomic scope" value="Bacteria"/>
</dbReference>
<dbReference type="GO" id="GO:0016758">
    <property type="term" value="F:hexosyltransferase activity"/>
    <property type="evidence" value="ECO:0007669"/>
    <property type="project" value="UniProtKB-ARBA"/>
</dbReference>
<dbReference type="PANTHER" id="PTHR48050">
    <property type="entry name" value="STEROL 3-BETA-GLUCOSYLTRANSFERASE"/>
    <property type="match status" value="1"/>
</dbReference>
<organism evidence="2 3">
    <name type="scientific">Mobilicoccus pelagius NBRC 104925</name>
    <dbReference type="NCBI Taxonomy" id="1089455"/>
    <lineage>
        <taxon>Bacteria</taxon>
        <taxon>Bacillati</taxon>
        <taxon>Actinomycetota</taxon>
        <taxon>Actinomycetes</taxon>
        <taxon>Micrococcales</taxon>
        <taxon>Dermatophilaceae</taxon>
        <taxon>Mobilicoccus</taxon>
    </lineage>
</organism>
<dbReference type="GO" id="GO:0008194">
    <property type="term" value="F:UDP-glycosyltransferase activity"/>
    <property type="evidence" value="ECO:0007669"/>
    <property type="project" value="InterPro"/>
</dbReference>
<gene>
    <name evidence="2" type="ORF">MOPEL_060_00080</name>
</gene>
<dbReference type="OrthoDB" id="6620093at2"/>
<keyword evidence="3" id="KW-1185">Reference proteome</keyword>
<dbReference type="FunFam" id="3.40.50.2000:FF:000072">
    <property type="entry name" value="Glycosyl transferase"/>
    <property type="match status" value="1"/>
</dbReference>
<proteinExistence type="predicted"/>
<dbReference type="EMBL" id="BAFE01000043">
    <property type="protein sequence ID" value="GAB48092.1"/>
    <property type="molecule type" value="Genomic_DNA"/>
</dbReference>
<comment type="caution">
    <text evidence="2">The sequence shown here is derived from an EMBL/GenBank/DDBJ whole genome shotgun (WGS) entry which is preliminary data.</text>
</comment>
<dbReference type="AlphaFoldDB" id="H5UQT4"/>
<dbReference type="STRING" id="1089455.MOPEL_060_00080"/>